<keyword evidence="2" id="KW-0805">Transcription regulation</keyword>
<dbReference type="AlphaFoldDB" id="A0A7W5ALF0"/>
<dbReference type="PRINTS" id="PR00400">
    <property type="entry name" value="TETREPRESSOR"/>
</dbReference>
<dbReference type="PROSITE" id="PS50977">
    <property type="entry name" value="HTH_TETR_2"/>
    <property type="match status" value="1"/>
</dbReference>
<reference evidence="7 8" key="1">
    <citation type="submission" date="2020-08" db="EMBL/GenBank/DDBJ databases">
        <title>Genomic Encyclopedia of Type Strains, Phase III (KMG-III): the genomes of soil and plant-associated and newly described type strains.</title>
        <authorList>
            <person name="Whitman W."/>
        </authorList>
    </citation>
    <scope>NUCLEOTIDE SEQUENCE [LARGE SCALE GENOMIC DNA]</scope>
    <source>
        <strain evidence="7 8">CECT 3287</strain>
    </source>
</reference>
<evidence type="ECO:0000256" key="1">
    <source>
        <dbReference type="ARBA" id="ARBA00022491"/>
    </source>
</evidence>
<keyword evidence="4" id="KW-0804">Transcription</keyword>
<evidence type="ECO:0000313" key="7">
    <source>
        <dbReference type="EMBL" id="MBB3098433.1"/>
    </source>
</evidence>
<dbReference type="PANTHER" id="PTHR30055">
    <property type="entry name" value="HTH-TYPE TRANSCRIPTIONAL REGULATOR RUTR"/>
    <property type="match status" value="1"/>
</dbReference>
<dbReference type="InterPro" id="IPR050109">
    <property type="entry name" value="HTH-type_TetR-like_transc_reg"/>
</dbReference>
<dbReference type="SUPFAM" id="SSF48498">
    <property type="entry name" value="Tetracyclin repressor-like, C-terminal domain"/>
    <property type="match status" value="1"/>
</dbReference>
<dbReference type="GO" id="GO:0045892">
    <property type="term" value="P:negative regulation of DNA-templated transcription"/>
    <property type="evidence" value="ECO:0007669"/>
    <property type="project" value="InterPro"/>
</dbReference>
<dbReference type="InterPro" id="IPR003012">
    <property type="entry name" value="Tet_transcr_reg_TetR"/>
</dbReference>
<dbReference type="GO" id="GO:0003700">
    <property type="term" value="F:DNA-binding transcription factor activity"/>
    <property type="evidence" value="ECO:0007669"/>
    <property type="project" value="TreeGrafter"/>
</dbReference>
<accession>A0A7W5ALF0</accession>
<evidence type="ECO:0000256" key="2">
    <source>
        <dbReference type="ARBA" id="ARBA00023015"/>
    </source>
</evidence>
<protein>
    <submittedName>
        <fullName evidence="7">AcrR family transcriptional regulator</fullName>
    </submittedName>
</protein>
<dbReference type="InterPro" id="IPR004111">
    <property type="entry name" value="Repressor_TetR_C"/>
</dbReference>
<keyword evidence="8" id="KW-1185">Reference proteome</keyword>
<dbReference type="PANTHER" id="PTHR30055:SF151">
    <property type="entry name" value="TRANSCRIPTIONAL REGULATORY PROTEIN"/>
    <property type="match status" value="1"/>
</dbReference>
<dbReference type="RefSeq" id="WP_183224492.1">
    <property type="nucleotide sequence ID" value="NZ_BMPW01000017.1"/>
</dbReference>
<dbReference type="InterPro" id="IPR001647">
    <property type="entry name" value="HTH_TetR"/>
</dbReference>
<evidence type="ECO:0000313" key="8">
    <source>
        <dbReference type="Proteomes" id="UP000590749"/>
    </source>
</evidence>
<feature type="DNA-binding region" description="H-T-H motif" evidence="5">
    <location>
        <begin position="29"/>
        <end position="48"/>
    </location>
</feature>
<dbReference type="SUPFAM" id="SSF46689">
    <property type="entry name" value="Homeodomain-like"/>
    <property type="match status" value="1"/>
</dbReference>
<gene>
    <name evidence="7" type="ORF">FHR83_006132</name>
</gene>
<evidence type="ECO:0000256" key="3">
    <source>
        <dbReference type="ARBA" id="ARBA00023125"/>
    </source>
</evidence>
<organism evidence="7 8">
    <name type="scientific">Actinoplanes campanulatus</name>
    <dbReference type="NCBI Taxonomy" id="113559"/>
    <lineage>
        <taxon>Bacteria</taxon>
        <taxon>Bacillati</taxon>
        <taxon>Actinomycetota</taxon>
        <taxon>Actinomycetes</taxon>
        <taxon>Micromonosporales</taxon>
        <taxon>Micromonosporaceae</taxon>
        <taxon>Actinoplanes</taxon>
    </lineage>
</organism>
<dbReference type="Pfam" id="PF02909">
    <property type="entry name" value="TetR_C_1"/>
    <property type="match status" value="1"/>
</dbReference>
<evidence type="ECO:0000256" key="5">
    <source>
        <dbReference type="PROSITE-ProRule" id="PRU00335"/>
    </source>
</evidence>
<dbReference type="Pfam" id="PF00440">
    <property type="entry name" value="TetR_N"/>
    <property type="match status" value="1"/>
</dbReference>
<feature type="domain" description="HTH tetR-type" evidence="6">
    <location>
        <begin position="6"/>
        <end position="66"/>
    </location>
</feature>
<keyword evidence="3 5" id="KW-0238">DNA-binding</keyword>
<dbReference type="Proteomes" id="UP000590749">
    <property type="component" value="Unassembled WGS sequence"/>
</dbReference>
<dbReference type="InterPro" id="IPR009057">
    <property type="entry name" value="Homeodomain-like_sf"/>
</dbReference>
<dbReference type="Gene3D" id="1.10.357.10">
    <property type="entry name" value="Tetracycline Repressor, domain 2"/>
    <property type="match status" value="1"/>
</dbReference>
<proteinExistence type="predicted"/>
<dbReference type="EMBL" id="JACHXF010000015">
    <property type="protein sequence ID" value="MBB3098433.1"/>
    <property type="molecule type" value="Genomic_DNA"/>
</dbReference>
<sequence>MPRPRSLTTAQVAAAALAVIDREKLDALTMRAVAAELGTSTMGLYRYVDGREQLEALVVELVLADVDTTPDGGDTPWRGEIGTLAERVRVAVSAHPAVVPLLMTHRHRSPRLLRWSETVLGILTAAGYDGPARVTALRAITGYMVGVLQLQHLGPLAGAGTKVIAAQSDFPLMASTARDAGAVTPEAEFGAGLSALLSGLSPH</sequence>
<keyword evidence="1" id="KW-0678">Repressor</keyword>
<name>A0A7W5ALF0_9ACTN</name>
<evidence type="ECO:0000259" key="6">
    <source>
        <dbReference type="PROSITE" id="PS50977"/>
    </source>
</evidence>
<evidence type="ECO:0000256" key="4">
    <source>
        <dbReference type="ARBA" id="ARBA00023163"/>
    </source>
</evidence>
<dbReference type="GO" id="GO:0046677">
    <property type="term" value="P:response to antibiotic"/>
    <property type="evidence" value="ECO:0007669"/>
    <property type="project" value="InterPro"/>
</dbReference>
<dbReference type="InterPro" id="IPR036271">
    <property type="entry name" value="Tet_transcr_reg_TetR-rel_C_sf"/>
</dbReference>
<comment type="caution">
    <text evidence="7">The sequence shown here is derived from an EMBL/GenBank/DDBJ whole genome shotgun (WGS) entry which is preliminary data.</text>
</comment>
<dbReference type="GO" id="GO:0000976">
    <property type="term" value="F:transcription cis-regulatory region binding"/>
    <property type="evidence" value="ECO:0007669"/>
    <property type="project" value="TreeGrafter"/>
</dbReference>